<evidence type="ECO:0000256" key="1">
    <source>
        <dbReference type="SAM" id="MobiDB-lite"/>
    </source>
</evidence>
<feature type="compositionally biased region" description="Basic and acidic residues" evidence="1">
    <location>
        <begin position="88"/>
        <end position="109"/>
    </location>
</feature>
<proteinExistence type="predicted"/>
<dbReference type="AlphaFoldDB" id="A0A2I0W1Y0"/>
<reference evidence="2 3" key="2">
    <citation type="journal article" date="2017" name="Nature">
        <title>The Apostasia genome and the evolution of orchids.</title>
        <authorList>
            <person name="Zhang G.Q."/>
            <person name="Liu K.W."/>
            <person name="Li Z."/>
            <person name="Lohaus R."/>
            <person name="Hsiao Y.Y."/>
            <person name="Niu S.C."/>
            <person name="Wang J.Y."/>
            <person name="Lin Y.C."/>
            <person name="Xu Q."/>
            <person name="Chen L.J."/>
            <person name="Yoshida K."/>
            <person name="Fujiwara S."/>
            <person name="Wang Z.W."/>
            <person name="Zhang Y.Q."/>
            <person name="Mitsuda N."/>
            <person name="Wang M."/>
            <person name="Liu G.H."/>
            <person name="Pecoraro L."/>
            <person name="Huang H.X."/>
            <person name="Xiao X.J."/>
            <person name="Lin M."/>
            <person name="Wu X.Y."/>
            <person name="Wu W.L."/>
            <person name="Chen Y.Y."/>
            <person name="Chang S.B."/>
            <person name="Sakamoto S."/>
            <person name="Ohme-Takagi M."/>
            <person name="Yagi M."/>
            <person name="Zeng S.J."/>
            <person name="Shen C.Y."/>
            <person name="Yeh C.M."/>
            <person name="Luo Y.B."/>
            <person name="Tsai W.C."/>
            <person name="Van de Peer Y."/>
            <person name="Liu Z.J."/>
        </authorList>
    </citation>
    <scope>NUCLEOTIDE SEQUENCE [LARGE SCALE GENOMIC DNA]</scope>
    <source>
        <tissue evidence="2">The whole plant</tissue>
    </source>
</reference>
<accession>A0A2I0W1Y0</accession>
<reference evidence="2 3" key="1">
    <citation type="journal article" date="2016" name="Sci. Rep.">
        <title>The Dendrobium catenatum Lindl. genome sequence provides insights into polysaccharide synthase, floral development and adaptive evolution.</title>
        <authorList>
            <person name="Zhang G.Q."/>
            <person name="Xu Q."/>
            <person name="Bian C."/>
            <person name="Tsai W.C."/>
            <person name="Yeh C.M."/>
            <person name="Liu K.W."/>
            <person name="Yoshida K."/>
            <person name="Zhang L.S."/>
            <person name="Chang S.B."/>
            <person name="Chen F."/>
            <person name="Shi Y."/>
            <person name="Su Y.Y."/>
            <person name="Zhang Y.Q."/>
            <person name="Chen L.J."/>
            <person name="Yin Y."/>
            <person name="Lin M."/>
            <person name="Huang H."/>
            <person name="Deng H."/>
            <person name="Wang Z.W."/>
            <person name="Zhu S.L."/>
            <person name="Zhao X."/>
            <person name="Deng C."/>
            <person name="Niu S.C."/>
            <person name="Huang J."/>
            <person name="Wang M."/>
            <person name="Liu G.H."/>
            <person name="Yang H.J."/>
            <person name="Xiao X.J."/>
            <person name="Hsiao Y.Y."/>
            <person name="Wu W.L."/>
            <person name="Chen Y.Y."/>
            <person name="Mitsuda N."/>
            <person name="Ohme-Takagi M."/>
            <person name="Luo Y.B."/>
            <person name="Van de Peer Y."/>
            <person name="Liu Z.J."/>
        </authorList>
    </citation>
    <scope>NUCLEOTIDE SEQUENCE [LARGE SCALE GENOMIC DNA]</scope>
    <source>
        <tissue evidence="2">The whole plant</tissue>
    </source>
</reference>
<evidence type="ECO:0000313" key="2">
    <source>
        <dbReference type="EMBL" id="PKU69670.1"/>
    </source>
</evidence>
<organism evidence="2 3">
    <name type="scientific">Dendrobium catenatum</name>
    <dbReference type="NCBI Taxonomy" id="906689"/>
    <lineage>
        <taxon>Eukaryota</taxon>
        <taxon>Viridiplantae</taxon>
        <taxon>Streptophyta</taxon>
        <taxon>Embryophyta</taxon>
        <taxon>Tracheophyta</taxon>
        <taxon>Spermatophyta</taxon>
        <taxon>Magnoliopsida</taxon>
        <taxon>Liliopsida</taxon>
        <taxon>Asparagales</taxon>
        <taxon>Orchidaceae</taxon>
        <taxon>Epidendroideae</taxon>
        <taxon>Malaxideae</taxon>
        <taxon>Dendrobiinae</taxon>
        <taxon>Dendrobium</taxon>
    </lineage>
</organism>
<sequence>MRNFSIKWWSAIIIDDKRKQIDKVIQNNLIKNQRQPPAAEFSLKNLQKSFKQRYPHETPEQIKIRLQKAYWEQMNQLFPDDDDMTSQRSDDTIPDAWDHSTIKTEDAGPSHRPGKAPLTEETDDF</sequence>
<protein>
    <submittedName>
        <fullName evidence="2">Uncharacterized protein</fullName>
    </submittedName>
</protein>
<feature type="region of interest" description="Disordered" evidence="1">
    <location>
        <begin position="79"/>
        <end position="125"/>
    </location>
</feature>
<name>A0A2I0W1Y0_9ASPA</name>
<dbReference type="EMBL" id="KZ503013">
    <property type="protein sequence ID" value="PKU69670.1"/>
    <property type="molecule type" value="Genomic_DNA"/>
</dbReference>
<dbReference type="Proteomes" id="UP000233837">
    <property type="component" value="Unassembled WGS sequence"/>
</dbReference>
<evidence type="ECO:0000313" key="3">
    <source>
        <dbReference type="Proteomes" id="UP000233837"/>
    </source>
</evidence>
<gene>
    <name evidence="2" type="ORF">MA16_Dca026022</name>
</gene>
<keyword evidence="3" id="KW-1185">Reference proteome</keyword>